<reference evidence="1 2" key="1">
    <citation type="submission" date="2018-06" db="EMBL/GenBank/DDBJ databases">
        <authorList>
            <consortium name="Pathogen Informatics"/>
            <person name="Doyle S."/>
        </authorList>
    </citation>
    <scope>NUCLEOTIDE SEQUENCE [LARGE SCALE GENOMIC DNA]</scope>
    <source>
        <strain evidence="1 2">NCTC12360</strain>
    </source>
</reference>
<dbReference type="AlphaFoldDB" id="A0A376H2Z5"/>
<proteinExistence type="predicted"/>
<dbReference type="EMBL" id="UFYW01000001">
    <property type="protein sequence ID" value="STD82539.1"/>
    <property type="molecule type" value="Genomic_DNA"/>
</dbReference>
<accession>A0A376H2Z5</accession>
<dbReference type="Proteomes" id="UP000254807">
    <property type="component" value="Unassembled WGS sequence"/>
</dbReference>
<name>A0A376H2Z5_ENTGA</name>
<organism evidence="1 2">
    <name type="scientific">Enterococcus gallinarum</name>
    <dbReference type="NCBI Taxonomy" id="1353"/>
    <lineage>
        <taxon>Bacteria</taxon>
        <taxon>Bacillati</taxon>
        <taxon>Bacillota</taxon>
        <taxon>Bacilli</taxon>
        <taxon>Lactobacillales</taxon>
        <taxon>Enterococcaceae</taxon>
        <taxon>Enterococcus</taxon>
    </lineage>
</organism>
<keyword evidence="2" id="KW-1185">Reference proteome</keyword>
<protein>
    <submittedName>
        <fullName evidence="1">Uncharacterized protein</fullName>
    </submittedName>
</protein>
<evidence type="ECO:0000313" key="1">
    <source>
        <dbReference type="EMBL" id="STD82539.1"/>
    </source>
</evidence>
<gene>
    <name evidence="1" type="ORF">NCTC12360_00968</name>
</gene>
<evidence type="ECO:0000313" key="2">
    <source>
        <dbReference type="Proteomes" id="UP000254807"/>
    </source>
</evidence>
<sequence length="32" mass="3581">MAQYIVQAKETCWILVLIGGSRLKTYVTPLKG</sequence>